<comment type="caution">
    <text evidence="1">The sequence shown here is derived from an EMBL/GenBank/DDBJ whole genome shotgun (WGS) entry which is preliminary data.</text>
</comment>
<evidence type="ECO:0000313" key="1">
    <source>
        <dbReference type="EMBL" id="EFU31703.1"/>
    </source>
</evidence>
<reference evidence="1 2" key="1">
    <citation type="submission" date="2010-10" db="EMBL/GenBank/DDBJ databases">
        <authorList>
            <person name="Muzny D."/>
            <person name="Qin X."/>
            <person name="Deng J."/>
            <person name="Jiang H."/>
            <person name="Liu Y."/>
            <person name="Qu J."/>
            <person name="Song X.-Z."/>
            <person name="Zhang L."/>
            <person name="Thornton R."/>
            <person name="Coyle M."/>
            <person name="Francisco L."/>
            <person name="Jackson L."/>
            <person name="Javaid M."/>
            <person name="Korchina V."/>
            <person name="Kovar C."/>
            <person name="Mata R."/>
            <person name="Mathew T."/>
            <person name="Ngo R."/>
            <person name="Nguyen L."/>
            <person name="Nguyen N."/>
            <person name="Okwuonu G."/>
            <person name="Ongeri F."/>
            <person name="Pham C."/>
            <person name="Simmons D."/>
            <person name="Wilczek-Boney K."/>
            <person name="Hale W."/>
            <person name="Jakkamsetti A."/>
            <person name="Pham P."/>
            <person name="Ruth R."/>
            <person name="San Lucas F."/>
            <person name="Warren J."/>
            <person name="Zhang J."/>
            <person name="Zhao Z."/>
            <person name="Zhou C."/>
            <person name="Zhu D."/>
            <person name="Lee S."/>
            <person name="Bess C."/>
            <person name="Blankenburg K."/>
            <person name="Forbes L."/>
            <person name="Fu Q."/>
            <person name="Gubbala S."/>
            <person name="Hirani K."/>
            <person name="Jayaseelan J.C."/>
            <person name="Lara F."/>
            <person name="Munidasa M."/>
            <person name="Palculict T."/>
            <person name="Patil S."/>
            <person name="Pu L.-L."/>
            <person name="Saada N."/>
            <person name="Tang L."/>
            <person name="Weissenberger G."/>
            <person name="Zhu Y."/>
            <person name="Hemphill L."/>
            <person name="Shang Y."/>
            <person name="Youmans B."/>
            <person name="Ayvaz T."/>
            <person name="Ross M."/>
            <person name="Santibanez J."/>
            <person name="Aqrawi P."/>
            <person name="Gross S."/>
            <person name="Joshi V."/>
            <person name="Fowler G."/>
            <person name="Nazareth L."/>
            <person name="Reid J."/>
            <person name="Worley K."/>
            <person name="Petrosino J."/>
            <person name="Highlander S."/>
            <person name="Gibbs R."/>
        </authorList>
    </citation>
    <scope>NUCLEOTIDE SEQUENCE [LARGE SCALE GENOMIC DNA]</scope>
    <source>
        <strain evidence="1 2">ATCC 33574</strain>
    </source>
</reference>
<proteinExistence type="predicted"/>
<dbReference type="Proteomes" id="UP000003112">
    <property type="component" value="Unassembled WGS sequence"/>
</dbReference>
<dbReference type="EMBL" id="AEPD01000009">
    <property type="protein sequence ID" value="EFU31703.1"/>
    <property type="molecule type" value="Genomic_DNA"/>
</dbReference>
<dbReference type="HOGENOM" id="CLU_3187247_0_0_10"/>
<name>E6K403_9BACT</name>
<protein>
    <submittedName>
        <fullName evidence="1">Uncharacterized protein</fullName>
    </submittedName>
</protein>
<organism evidence="1 2">
    <name type="scientific">Segatella buccae ATCC 33574</name>
    <dbReference type="NCBI Taxonomy" id="873513"/>
    <lineage>
        <taxon>Bacteria</taxon>
        <taxon>Pseudomonadati</taxon>
        <taxon>Bacteroidota</taxon>
        <taxon>Bacteroidia</taxon>
        <taxon>Bacteroidales</taxon>
        <taxon>Prevotellaceae</taxon>
        <taxon>Segatella</taxon>
    </lineage>
</organism>
<dbReference type="AlphaFoldDB" id="E6K403"/>
<accession>E6K403</accession>
<gene>
    <name evidence="1" type="ORF">HMPREF6485_0348</name>
</gene>
<keyword evidence="2" id="KW-1185">Reference proteome</keyword>
<evidence type="ECO:0000313" key="2">
    <source>
        <dbReference type="Proteomes" id="UP000003112"/>
    </source>
</evidence>
<sequence length="46" mass="5309">MHENDLKSYTKDARGYAKPFESHTKAIWSISQPANRNLYFPPLPGM</sequence>